<evidence type="ECO:0000313" key="1">
    <source>
        <dbReference type="EMBL" id="NUU17278.1"/>
    </source>
</evidence>
<dbReference type="PANTHER" id="PTHR39441:SF1">
    <property type="entry name" value="DUF2252 DOMAIN-CONTAINING PROTEIN"/>
    <property type="match status" value="1"/>
</dbReference>
<dbReference type="EMBL" id="JABMCI010000060">
    <property type="protein sequence ID" value="NUU17278.1"/>
    <property type="molecule type" value="Genomic_DNA"/>
</dbReference>
<accession>A0A7Y5ZZZ7</accession>
<name>A0A7Y5ZZZ7_9CELL</name>
<gene>
    <name evidence="1" type="ORF">HP550_08435</name>
</gene>
<dbReference type="PANTHER" id="PTHR39441">
    <property type="entry name" value="DUF2252 DOMAIN-CONTAINING PROTEIN"/>
    <property type="match status" value="1"/>
</dbReference>
<dbReference type="Proteomes" id="UP000565724">
    <property type="component" value="Unassembled WGS sequence"/>
</dbReference>
<comment type="caution">
    <text evidence="1">The sequence shown here is derived from an EMBL/GenBank/DDBJ whole genome shotgun (WGS) entry which is preliminary data.</text>
</comment>
<organism evidence="1 2">
    <name type="scientific">Cellulomonas humilata</name>
    <dbReference type="NCBI Taxonomy" id="144055"/>
    <lineage>
        <taxon>Bacteria</taxon>
        <taxon>Bacillati</taxon>
        <taxon>Actinomycetota</taxon>
        <taxon>Actinomycetes</taxon>
        <taxon>Micrococcales</taxon>
        <taxon>Cellulomonadaceae</taxon>
        <taxon>Cellulomonas</taxon>
    </lineage>
</organism>
<dbReference type="InterPro" id="IPR018721">
    <property type="entry name" value="DUF2252"/>
</dbReference>
<keyword evidence="2" id="KW-1185">Reference proteome</keyword>
<proteinExistence type="predicted"/>
<reference evidence="1 2" key="1">
    <citation type="submission" date="2020-05" db="EMBL/GenBank/DDBJ databases">
        <title>Genome Sequencing of Type Strains.</title>
        <authorList>
            <person name="Lemaire J.F."/>
            <person name="Inderbitzin P."/>
            <person name="Gregorio O.A."/>
            <person name="Collins S.B."/>
            <person name="Wespe N."/>
            <person name="Knight-Connoni V."/>
        </authorList>
    </citation>
    <scope>NUCLEOTIDE SEQUENCE [LARGE SCALE GENOMIC DNA]</scope>
    <source>
        <strain evidence="1 2">ATCC 25174</strain>
    </source>
</reference>
<dbReference type="Pfam" id="PF10009">
    <property type="entry name" value="DUF2252"/>
    <property type="match status" value="1"/>
</dbReference>
<dbReference type="AlphaFoldDB" id="A0A7Y5ZZZ7"/>
<protein>
    <submittedName>
        <fullName evidence="1">DUF2252 domain-containing protein</fullName>
    </submittedName>
</protein>
<sequence length="463" mass="51129">MTHLTREEREARGAAARVLLPREALGDLGAGDSRPDPIELLVSQGTTRLPELVPLRYGRMATSPFAFYRGAALLMASDLAAVPDSGLDVQLCGDAHMSNFGVYGTPERRMLFDLNDFDETLPGPFEWDVKRLLASVEVAARSIGVDERARRKIITDVAKTYRTAIRDLAGMGNLEVWYARIDVDEFLREHRDDLGKAQVKRTTSTVKKARTRDHLRAVSKLTEVVDGRRRFRSDPPLVTSLEEILGDEAARIFATAMGDLMRAYQSSLEPARRHLLSEYRVTDMARKVVGVGSVGTRAWILLLEGVDEDDLLVLQAKEAQSSVLEQFLGASEYTQSGQRVVEGQRLMQAASDALLGWQRSTGIDGIERDFYIRQLRDWKGSAVIEEMQPDGFRRYGGLCAWTLARAHARSGDRVAIASYLGGSKAADEAFADFAAGYADRTERDHSALTAAIGSGRLEAIHGV</sequence>
<evidence type="ECO:0000313" key="2">
    <source>
        <dbReference type="Proteomes" id="UP000565724"/>
    </source>
</evidence>